<dbReference type="OrthoDB" id="9812126at2"/>
<dbReference type="PROSITE" id="PS51192">
    <property type="entry name" value="HELICASE_ATP_BIND_1"/>
    <property type="match status" value="1"/>
</dbReference>
<evidence type="ECO:0000259" key="1">
    <source>
        <dbReference type="PROSITE" id="PS51192"/>
    </source>
</evidence>
<dbReference type="AlphaFoldDB" id="A0A1H9N2S5"/>
<dbReference type="GO" id="GO:0005524">
    <property type="term" value="F:ATP binding"/>
    <property type="evidence" value="ECO:0007669"/>
    <property type="project" value="InterPro"/>
</dbReference>
<dbReference type="InterPro" id="IPR011545">
    <property type="entry name" value="DEAD/DEAH_box_helicase_dom"/>
</dbReference>
<keyword evidence="2" id="KW-0067">ATP-binding</keyword>
<proteinExistence type="predicted"/>
<accession>A0A1H9N2S5</accession>
<sequence length="816" mass="95613">MQALEKRKLKQLNKIAYFRDSLKALSTTNDQNTEQLSYLLHCSLVFLDHYQADRRFTSYAEFSYYLILKYAVTYNDYQPLYDFSLNFGFYPIVKSIRENKLIDRFTIQGICEEEELGRFKTNQYYETLHQFVEKKKLLEDNSLEVSFIAPTSFGKSSVIVDCIKAYGQDRLRILIIVPTKSLLMQTYRMIREADLQRKIIIHDEMFQNESSFIAVFTQERALRLLYKAEVSFDLMFLDEAHNILDGNFRSILITRTLRINKLRNPGQKIIYLSPLINDIQNITLEASQEIKQHKVGFNIKEPEIYEFRLDNTVHQYNRFVDEFYPQGTAQGKFQYVLSTAGERNFLYAYSPRKIECLAKELAANIPTLVASQKLAELIKILKQEVHESFYIVDYASKGVIYLHGKLPDLIKEYLESKFRELPEIRYLVANSVILEGMNLPIDTLYIFNTHGLSGKELTNLIGRVNRLNTIFTSGENNLYKLLPKVHFINSEYYNRAKSNMANKIVLLRSNIFKDLVKNPTLEAFDINSVSDKSNATATLEKITAIQSNELFLSSSPQTEVERIKIYVIQSGITEFYRNVDQLSGFLADRIIYIKGKNNEWKALSMLEKIYQMFIVKIGDEKFVKDLEFKRISYPETRNHYENYITISQRKSLRENIIELVKYFQSRVEKNNVMFYFGESYGEKAYVSDEYNGEKEVYVDLSEKSFSELVNLAIVKLKLEDDFVAYKLNKFIVMMYDFNLISADDYHEYVYGTTDEKKISLSKIGLNVSLISRLERDGQLGNLVVDQFNNLRSTPVFDHFKTQINDFYRFEIDRFIN</sequence>
<feature type="domain" description="Helicase ATP-binding" evidence="1">
    <location>
        <begin position="136"/>
        <end position="275"/>
    </location>
</feature>
<keyword evidence="2" id="KW-0347">Helicase</keyword>
<dbReference type="GO" id="GO:0004386">
    <property type="term" value="F:helicase activity"/>
    <property type="evidence" value="ECO:0007669"/>
    <property type="project" value="UniProtKB-KW"/>
</dbReference>
<keyword evidence="3" id="KW-1185">Reference proteome</keyword>
<reference evidence="3" key="1">
    <citation type="submission" date="2016-10" db="EMBL/GenBank/DDBJ databases">
        <authorList>
            <person name="Varghese N."/>
            <person name="Submissions S."/>
        </authorList>
    </citation>
    <scope>NUCLEOTIDE SEQUENCE [LARGE SCALE GENOMIC DNA]</scope>
    <source>
        <strain evidence="3">DSM 18610</strain>
    </source>
</reference>
<keyword evidence="2" id="KW-0378">Hydrolase</keyword>
<evidence type="ECO:0000313" key="3">
    <source>
        <dbReference type="Proteomes" id="UP000199572"/>
    </source>
</evidence>
<dbReference type="InterPro" id="IPR014001">
    <property type="entry name" value="Helicase_ATP-bd"/>
</dbReference>
<gene>
    <name evidence="2" type="ORF">SAMN04488023_1075</name>
</gene>
<dbReference type="Proteomes" id="UP000199572">
    <property type="component" value="Unassembled WGS sequence"/>
</dbReference>
<dbReference type="SUPFAM" id="SSF52540">
    <property type="entry name" value="P-loop containing nucleoside triphosphate hydrolases"/>
    <property type="match status" value="1"/>
</dbReference>
<organism evidence="2 3">
    <name type="scientific">Pedobacter rhizosphaerae</name>
    <dbReference type="NCBI Taxonomy" id="390241"/>
    <lineage>
        <taxon>Bacteria</taxon>
        <taxon>Pseudomonadati</taxon>
        <taxon>Bacteroidota</taxon>
        <taxon>Sphingobacteriia</taxon>
        <taxon>Sphingobacteriales</taxon>
        <taxon>Sphingobacteriaceae</taxon>
        <taxon>Pedobacter</taxon>
    </lineage>
</organism>
<dbReference type="GO" id="GO:0003676">
    <property type="term" value="F:nucleic acid binding"/>
    <property type="evidence" value="ECO:0007669"/>
    <property type="project" value="InterPro"/>
</dbReference>
<dbReference type="EMBL" id="FOGG01000007">
    <property type="protein sequence ID" value="SER30121.1"/>
    <property type="molecule type" value="Genomic_DNA"/>
</dbReference>
<dbReference type="InterPro" id="IPR027417">
    <property type="entry name" value="P-loop_NTPase"/>
</dbReference>
<dbReference type="SMART" id="SM00487">
    <property type="entry name" value="DEXDc"/>
    <property type="match status" value="1"/>
</dbReference>
<dbReference type="Gene3D" id="3.40.50.300">
    <property type="entry name" value="P-loop containing nucleotide triphosphate hydrolases"/>
    <property type="match status" value="2"/>
</dbReference>
<dbReference type="RefSeq" id="WP_090882960.1">
    <property type="nucleotide sequence ID" value="NZ_FOGG01000007.1"/>
</dbReference>
<dbReference type="Pfam" id="PF00270">
    <property type="entry name" value="DEAD"/>
    <property type="match status" value="1"/>
</dbReference>
<name>A0A1H9N2S5_9SPHI</name>
<keyword evidence="2" id="KW-0547">Nucleotide-binding</keyword>
<dbReference type="STRING" id="390241.SAMN04488023_1075"/>
<protein>
    <submittedName>
        <fullName evidence="2">Superfamily II DNA or RNA helicase</fullName>
    </submittedName>
</protein>
<evidence type="ECO:0000313" key="2">
    <source>
        <dbReference type="EMBL" id="SER30121.1"/>
    </source>
</evidence>